<dbReference type="Pfam" id="PF06760">
    <property type="entry name" value="DUF1221"/>
    <property type="match status" value="1"/>
</dbReference>
<feature type="compositionally biased region" description="Polar residues" evidence="1">
    <location>
        <begin position="683"/>
        <end position="692"/>
    </location>
</feature>
<dbReference type="GO" id="GO:0004674">
    <property type="term" value="F:protein serine/threonine kinase activity"/>
    <property type="evidence" value="ECO:0007669"/>
    <property type="project" value="TreeGrafter"/>
</dbReference>
<evidence type="ECO:0000313" key="4">
    <source>
        <dbReference type="Proteomes" id="UP001140949"/>
    </source>
</evidence>
<dbReference type="InterPro" id="IPR001245">
    <property type="entry name" value="Ser-Thr/Tyr_kinase_cat_dom"/>
</dbReference>
<keyword evidence="3" id="KW-0418">Kinase</keyword>
<gene>
    <name evidence="3" type="ORF">M6B38_221275</name>
</gene>
<feature type="domain" description="Protein kinase" evidence="2">
    <location>
        <begin position="236"/>
        <end position="512"/>
    </location>
</feature>
<evidence type="ECO:0000256" key="1">
    <source>
        <dbReference type="SAM" id="MobiDB-lite"/>
    </source>
</evidence>
<dbReference type="Pfam" id="PF07714">
    <property type="entry name" value="PK_Tyr_Ser-Thr"/>
    <property type="match status" value="1"/>
</dbReference>
<dbReference type="SUPFAM" id="SSF56112">
    <property type="entry name" value="Protein kinase-like (PK-like)"/>
    <property type="match status" value="1"/>
</dbReference>
<dbReference type="EMBL" id="JANAVB010041048">
    <property type="protein sequence ID" value="KAJ6797029.1"/>
    <property type="molecule type" value="Genomic_DNA"/>
</dbReference>
<dbReference type="Gene3D" id="1.10.510.10">
    <property type="entry name" value="Transferase(Phosphotransferase) domain 1"/>
    <property type="match status" value="1"/>
</dbReference>
<reference evidence="3" key="2">
    <citation type="submission" date="2023-04" db="EMBL/GenBank/DDBJ databases">
        <authorList>
            <person name="Bruccoleri R.E."/>
            <person name="Oakeley E.J."/>
            <person name="Faust A.-M."/>
            <person name="Dessus-Babus S."/>
            <person name="Altorfer M."/>
            <person name="Burckhardt D."/>
            <person name="Oertli M."/>
            <person name="Naumann U."/>
            <person name="Petersen F."/>
            <person name="Wong J."/>
        </authorList>
    </citation>
    <scope>NUCLEOTIDE SEQUENCE</scope>
    <source>
        <strain evidence="3">GSM-AAB239-AS_SAM_17_03QT</strain>
        <tissue evidence="3">Leaf</tissue>
    </source>
</reference>
<accession>A0AAX6DZA1</accession>
<sequence>MEQLRQVGEVLGSLKALMIFRDDIKVNQRQCALLVDAFNLAFDSVADEIKKHLKLEERLTKWKALESPLRELHRVFREGEQYVRNCLEPRSDHRWGRAVALSQSTDCVELHLHNLLWCVPVVLEAVEAASETSGCDQEEMLAKRIFFSKKYDREWTDPKVFEHEFGRLYLASRDVRRRLDSAPREDRWLLSETVAERRGSGSPRPWRKQENRLAELLLGPRGKLHQTSVPAGWPDFQVRRRLGTGSNLKEIQWMGESFAMKHAIGDIEQFKSEIDLLSSLAHPNVQSYMYVFSDEEKKECFMVMELMSKDLSSHIKEVCCARRRVPFPPLVAVDIMLQIARGMSYLHSRGIYHGDLNPRNILVKSRSSSPEGYMLAKIANVGASPVKNSKPAAANQAAGSPCIWYAPEVLSEQEQAGAASANGTFKYTEKADVYSFAMVCFELLTGKVPFDENHLQGDKMSRNIKADVRPLFPFPSPKCLVSLTKRCWQSEPTQRPSFASICRMLRYIKRFLVLNPDNGQPELPAPPLDYFDIETNLSRRFPSWIKEGEERVSDIPFQMYAYRVMERERTSMNVIKDRSSDSGSEGASVSGEGSVAHASTLSDDTRSSSVGSTKSSSHASSESNNKGSSARKAGDEKTQKQTGEQKSRIVRPPPPVSPRTRGVNSDSRTRPTAKSPARRRTSGHASDSELSL</sequence>
<reference evidence="3" key="1">
    <citation type="journal article" date="2023" name="GigaByte">
        <title>Genome assembly of the bearded iris, Iris pallida Lam.</title>
        <authorList>
            <person name="Bruccoleri R.E."/>
            <person name="Oakeley E.J."/>
            <person name="Faust A.M.E."/>
            <person name="Altorfer M."/>
            <person name="Dessus-Babus S."/>
            <person name="Burckhardt D."/>
            <person name="Oertli M."/>
            <person name="Naumann U."/>
            <person name="Petersen F."/>
            <person name="Wong J."/>
        </authorList>
    </citation>
    <scope>NUCLEOTIDE SEQUENCE</scope>
    <source>
        <strain evidence="3">GSM-AAB239-AS_SAM_17_03QT</strain>
    </source>
</reference>
<feature type="compositionally biased region" description="Low complexity" evidence="1">
    <location>
        <begin position="607"/>
        <end position="631"/>
    </location>
</feature>
<feature type="compositionally biased region" description="Polar residues" evidence="1">
    <location>
        <begin position="662"/>
        <end position="672"/>
    </location>
</feature>
<dbReference type="PROSITE" id="PS50011">
    <property type="entry name" value="PROTEIN_KINASE_DOM"/>
    <property type="match status" value="1"/>
</dbReference>
<dbReference type="InterPro" id="IPR051681">
    <property type="entry name" value="Ser/Thr_Kinases-Pseudokinases"/>
</dbReference>
<dbReference type="InterPro" id="IPR000719">
    <property type="entry name" value="Prot_kinase_dom"/>
</dbReference>
<keyword evidence="4" id="KW-1185">Reference proteome</keyword>
<evidence type="ECO:0000259" key="2">
    <source>
        <dbReference type="PROSITE" id="PS50011"/>
    </source>
</evidence>
<dbReference type="FunFam" id="1.10.510.10:FF:000778">
    <property type="entry name" value="Kinase family protein"/>
    <property type="match status" value="1"/>
</dbReference>
<proteinExistence type="predicted"/>
<feature type="compositionally biased region" description="Low complexity" evidence="1">
    <location>
        <begin position="581"/>
        <end position="599"/>
    </location>
</feature>
<protein>
    <submittedName>
        <fullName evidence="3">Serine/threonine-protein kinase roco7</fullName>
    </submittedName>
</protein>
<feature type="region of interest" description="Disordered" evidence="1">
    <location>
        <begin position="574"/>
        <end position="692"/>
    </location>
</feature>
<dbReference type="PANTHER" id="PTHR44329:SF260">
    <property type="entry name" value="PROTEIN KINASE DOMAIN-CONTAINING PROTEIN"/>
    <property type="match status" value="1"/>
</dbReference>
<comment type="caution">
    <text evidence="3">The sequence shown here is derived from an EMBL/GenBank/DDBJ whole genome shotgun (WGS) entry which is preliminary data.</text>
</comment>
<evidence type="ECO:0000313" key="3">
    <source>
        <dbReference type="EMBL" id="KAJ6797029.1"/>
    </source>
</evidence>
<organism evidence="3 4">
    <name type="scientific">Iris pallida</name>
    <name type="common">Sweet iris</name>
    <dbReference type="NCBI Taxonomy" id="29817"/>
    <lineage>
        <taxon>Eukaryota</taxon>
        <taxon>Viridiplantae</taxon>
        <taxon>Streptophyta</taxon>
        <taxon>Embryophyta</taxon>
        <taxon>Tracheophyta</taxon>
        <taxon>Spermatophyta</taxon>
        <taxon>Magnoliopsida</taxon>
        <taxon>Liliopsida</taxon>
        <taxon>Asparagales</taxon>
        <taxon>Iridaceae</taxon>
        <taxon>Iridoideae</taxon>
        <taxon>Irideae</taxon>
        <taxon>Iris</taxon>
    </lineage>
</organism>
<name>A0AAX6DZA1_IRIPA</name>
<feature type="compositionally biased region" description="Basic and acidic residues" evidence="1">
    <location>
        <begin position="632"/>
        <end position="647"/>
    </location>
</feature>
<dbReference type="InterPro" id="IPR010632">
    <property type="entry name" value="DUF1221"/>
</dbReference>
<dbReference type="Proteomes" id="UP001140949">
    <property type="component" value="Unassembled WGS sequence"/>
</dbReference>
<dbReference type="GO" id="GO:0005524">
    <property type="term" value="F:ATP binding"/>
    <property type="evidence" value="ECO:0007669"/>
    <property type="project" value="InterPro"/>
</dbReference>
<dbReference type="PANTHER" id="PTHR44329">
    <property type="entry name" value="SERINE/THREONINE-PROTEIN KINASE TNNI3K-RELATED"/>
    <property type="match status" value="1"/>
</dbReference>
<keyword evidence="3" id="KW-0808">Transferase</keyword>
<dbReference type="AlphaFoldDB" id="A0AAX6DZA1"/>
<dbReference type="InterPro" id="IPR011009">
    <property type="entry name" value="Kinase-like_dom_sf"/>
</dbReference>